<gene>
    <name evidence="1" type="ORF">L6452_17716</name>
</gene>
<proteinExistence type="predicted"/>
<evidence type="ECO:0000313" key="2">
    <source>
        <dbReference type="Proteomes" id="UP001055879"/>
    </source>
</evidence>
<evidence type="ECO:0000313" key="1">
    <source>
        <dbReference type="EMBL" id="KAI3729069.1"/>
    </source>
</evidence>
<name>A0ACB9C4C2_ARCLA</name>
<protein>
    <submittedName>
        <fullName evidence="1">Uncharacterized protein</fullName>
    </submittedName>
</protein>
<reference evidence="2" key="1">
    <citation type="journal article" date="2022" name="Mol. Ecol. Resour.">
        <title>The genomes of chicory, endive, great burdock and yacon provide insights into Asteraceae palaeo-polyploidization history and plant inulin production.</title>
        <authorList>
            <person name="Fan W."/>
            <person name="Wang S."/>
            <person name="Wang H."/>
            <person name="Wang A."/>
            <person name="Jiang F."/>
            <person name="Liu H."/>
            <person name="Zhao H."/>
            <person name="Xu D."/>
            <person name="Zhang Y."/>
        </authorList>
    </citation>
    <scope>NUCLEOTIDE SEQUENCE [LARGE SCALE GENOMIC DNA]</scope>
    <source>
        <strain evidence="2">cv. Niubang</strain>
    </source>
</reference>
<reference evidence="1 2" key="2">
    <citation type="journal article" date="2022" name="Mol. Ecol. Resour.">
        <title>The genomes of chicory, endive, great burdock and yacon provide insights into Asteraceae paleo-polyploidization history and plant inulin production.</title>
        <authorList>
            <person name="Fan W."/>
            <person name="Wang S."/>
            <person name="Wang H."/>
            <person name="Wang A."/>
            <person name="Jiang F."/>
            <person name="Liu H."/>
            <person name="Zhao H."/>
            <person name="Xu D."/>
            <person name="Zhang Y."/>
        </authorList>
    </citation>
    <scope>NUCLEOTIDE SEQUENCE [LARGE SCALE GENOMIC DNA]</scope>
    <source>
        <strain evidence="2">cv. Niubang</strain>
    </source>
</reference>
<keyword evidence="2" id="KW-1185">Reference proteome</keyword>
<dbReference type="Proteomes" id="UP001055879">
    <property type="component" value="Linkage Group LG05"/>
</dbReference>
<accession>A0ACB9C4C2</accession>
<organism evidence="1 2">
    <name type="scientific">Arctium lappa</name>
    <name type="common">Greater burdock</name>
    <name type="synonym">Lappa major</name>
    <dbReference type="NCBI Taxonomy" id="4217"/>
    <lineage>
        <taxon>Eukaryota</taxon>
        <taxon>Viridiplantae</taxon>
        <taxon>Streptophyta</taxon>
        <taxon>Embryophyta</taxon>
        <taxon>Tracheophyta</taxon>
        <taxon>Spermatophyta</taxon>
        <taxon>Magnoliopsida</taxon>
        <taxon>eudicotyledons</taxon>
        <taxon>Gunneridae</taxon>
        <taxon>Pentapetalae</taxon>
        <taxon>asterids</taxon>
        <taxon>campanulids</taxon>
        <taxon>Asterales</taxon>
        <taxon>Asteraceae</taxon>
        <taxon>Carduoideae</taxon>
        <taxon>Cardueae</taxon>
        <taxon>Arctiinae</taxon>
        <taxon>Arctium</taxon>
    </lineage>
</organism>
<comment type="caution">
    <text evidence="1">The sequence shown here is derived from an EMBL/GenBank/DDBJ whole genome shotgun (WGS) entry which is preliminary data.</text>
</comment>
<sequence>MKLQRHRNRTQTRTTRLYNLLDNRHPPDLYSFISNGSTGYNTTLIHIILIIPSNFSYNQMGFLQSNRRWSKDQEIAPESPPDSDHLSSQASLASVSSLASKQPSTAANYHYLTTFKAHTASISTLAVAGKHLLSGSSDTQIRAWPRDPSPVAPMQNLLAYGESAVKSMVVCGDKLFTGHQDHKICVWKIDHDVSNRKMIRSTKVATLPTLNDRVTKLFSAKNYVKIRRNKVSTWVNHVDAVAALAVSHDGSLLYSASWDRTFKVWRTSDFKCLESVWNAHDDAINAIVVSNDGHVYTGSADRKIKVWRRHDGEKKHRLVDTLEKHKSAVNALGLSPDGSVLYSGACDRSIIVWEKVGGGGGGGGDDDGRHMVVAGALRGHSMAILCIEVVGDLVMSGSADKTVRIWRKGIDGKKYIRVGVLEGHNGPIKCLAAALDGCTSADSSGTSYKVYSGSLDRDVKMWKVWVPFL</sequence>
<dbReference type="EMBL" id="CM042051">
    <property type="protein sequence ID" value="KAI3729069.1"/>
    <property type="molecule type" value="Genomic_DNA"/>
</dbReference>